<sequence>MYPMNRKFDRQIRDLLQKSNIEVPENFHKRIENTLNMIKERKGDNKVPKNNNSKKITLGALLKVASLLIVAILTVGIIDPAIGKNIPIINSVFEYLSNKGIEKAEYQKYAVGIGASQISKGVEVTLNEAAFDGSRLVVGYIIKDNHLPKKIEKDKIFVDSSAETTINNENLSAGSNTVSGILTNDNTFIASAKYELVRGYLDKIPSSIDVKINIREITFYEGTNRHTIKGNWNFNFTIPASKTKVDLKILEPKIVINDKLGEIKFNKIILSPFSTSIEIEAPQDPVVGWYEYTDEYQYMQPSLWTVTDDKGNILKWEAEYNLFDINGKVKKDKAYPRLIKFSPVSPDIAYINIKSSKFEVKLPVK</sequence>
<dbReference type="InterPro" id="IPR025436">
    <property type="entry name" value="DUF4179"/>
</dbReference>
<evidence type="ECO:0000259" key="1">
    <source>
        <dbReference type="Pfam" id="PF13786"/>
    </source>
</evidence>
<dbReference type="Gene3D" id="2.60.40.1630">
    <property type="entry name" value="bacillus anthracis domain"/>
    <property type="match status" value="1"/>
</dbReference>
<dbReference type="AlphaFoldDB" id="A0A1I1Y7J0"/>
<accession>A0A1I1Y7J0</accession>
<dbReference type="EMBL" id="FNBS01000004">
    <property type="protein sequence ID" value="SDF11078.1"/>
    <property type="molecule type" value="Genomic_DNA"/>
</dbReference>
<dbReference type="Pfam" id="PF13786">
    <property type="entry name" value="DUF4179"/>
    <property type="match status" value="1"/>
</dbReference>
<gene>
    <name evidence="2" type="ORF">SAMN04244560_00246</name>
</gene>
<evidence type="ECO:0000313" key="3">
    <source>
        <dbReference type="Proteomes" id="UP000183404"/>
    </source>
</evidence>
<evidence type="ECO:0000313" key="2">
    <source>
        <dbReference type="EMBL" id="SDF11078.1"/>
    </source>
</evidence>
<organism evidence="2 3">
    <name type="scientific">Thermoanaerobacter thermohydrosulfuricus</name>
    <name type="common">Clostridium thermohydrosulfuricum</name>
    <dbReference type="NCBI Taxonomy" id="1516"/>
    <lineage>
        <taxon>Bacteria</taxon>
        <taxon>Bacillati</taxon>
        <taxon>Bacillota</taxon>
        <taxon>Clostridia</taxon>
        <taxon>Thermoanaerobacterales</taxon>
        <taxon>Thermoanaerobacteraceae</taxon>
        <taxon>Thermoanaerobacter</taxon>
    </lineage>
</organism>
<proteinExistence type="predicted"/>
<protein>
    <recommendedName>
        <fullName evidence="1">DUF4179 domain-containing protein</fullName>
    </recommendedName>
</protein>
<dbReference type="Proteomes" id="UP000183404">
    <property type="component" value="Unassembled WGS sequence"/>
</dbReference>
<name>A0A1I1Y7J0_THETY</name>
<feature type="domain" description="DUF4179" evidence="1">
    <location>
        <begin position="62"/>
        <end position="144"/>
    </location>
</feature>
<reference evidence="2 3" key="1">
    <citation type="submission" date="2016-10" db="EMBL/GenBank/DDBJ databases">
        <authorList>
            <person name="de Groot N.N."/>
        </authorList>
    </citation>
    <scope>NUCLEOTIDE SEQUENCE [LARGE SCALE GENOMIC DNA]</scope>
    <source>
        <strain evidence="2 3">DSM 569</strain>
    </source>
</reference>